<reference evidence="2 3" key="1">
    <citation type="journal article" date="2019" name="Appl. Microbiol. Biotechnol.">
        <title>Genome sequence of Isaria javanica and comparative genome analysis insights into family S53 peptidase evolution in fungal entomopathogens.</title>
        <authorList>
            <person name="Lin R."/>
            <person name="Zhang X."/>
            <person name="Xin B."/>
            <person name="Zou M."/>
            <person name="Gao Y."/>
            <person name="Qin F."/>
            <person name="Hu Q."/>
            <person name="Xie B."/>
            <person name="Cheng X."/>
        </authorList>
    </citation>
    <scope>NUCLEOTIDE SEQUENCE [LARGE SCALE GENOMIC DNA]</scope>
    <source>
        <strain evidence="2 3">IJ1G</strain>
    </source>
</reference>
<accession>A0A545V3F1</accession>
<proteinExistence type="predicted"/>
<comment type="caution">
    <text evidence="2">The sequence shown here is derived from an EMBL/GenBank/DDBJ whole genome shotgun (WGS) entry which is preliminary data.</text>
</comment>
<feature type="region of interest" description="Disordered" evidence="1">
    <location>
        <begin position="1"/>
        <end position="88"/>
    </location>
</feature>
<keyword evidence="3" id="KW-1185">Reference proteome</keyword>
<protein>
    <submittedName>
        <fullName evidence="2">Uncharacterized protein</fullName>
    </submittedName>
</protein>
<dbReference type="EMBL" id="SPUK01000006">
    <property type="protein sequence ID" value="TQV96242.1"/>
    <property type="molecule type" value="Genomic_DNA"/>
</dbReference>
<gene>
    <name evidence="2" type="ORF">IF1G_04825</name>
</gene>
<evidence type="ECO:0000313" key="2">
    <source>
        <dbReference type="EMBL" id="TQV96242.1"/>
    </source>
</evidence>
<feature type="compositionally biased region" description="Polar residues" evidence="1">
    <location>
        <begin position="54"/>
        <end position="64"/>
    </location>
</feature>
<sequence length="132" mass="14444">MRQGQGQGQASRYRTPRGARPKKPGVVGFTHSPRPVSSSSSSSPKKEDAGLESYTPSHTLSDQTRTVKKNNNHPPSRMQVEKTHTHTRQNHTCISSLVLPSCETRRQTSTHPFFCGVVKVVAGPSGMRHVAT</sequence>
<dbReference type="AlphaFoldDB" id="A0A545V3F1"/>
<evidence type="ECO:0000256" key="1">
    <source>
        <dbReference type="SAM" id="MobiDB-lite"/>
    </source>
</evidence>
<name>A0A545V3F1_9HYPO</name>
<evidence type="ECO:0000313" key="3">
    <source>
        <dbReference type="Proteomes" id="UP000315783"/>
    </source>
</evidence>
<dbReference type="Proteomes" id="UP000315783">
    <property type="component" value="Unassembled WGS sequence"/>
</dbReference>
<feature type="compositionally biased region" description="Basic residues" evidence="1">
    <location>
        <begin position="14"/>
        <end position="23"/>
    </location>
</feature>
<organism evidence="2 3">
    <name type="scientific">Cordyceps javanica</name>
    <dbReference type="NCBI Taxonomy" id="43265"/>
    <lineage>
        <taxon>Eukaryota</taxon>
        <taxon>Fungi</taxon>
        <taxon>Dikarya</taxon>
        <taxon>Ascomycota</taxon>
        <taxon>Pezizomycotina</taxon>
        <taxon>Sordariomycetes</taxon>
        <taxon>Hypocreomycetidae</taxon>
        <taxon>Hypocreales</taxon>
        <taxon>Cordycipitaceae</taxon>
        <taxon>Cordyceps</taxon>
    </lineage>
</organism>